<protein>
    <recommendedName>
        <fullName evidence="2">Serine aminopeptidase S33 domain-containing protein</fullName>
    </recommendedName>
</protein>
<dbReference type="Proteomes" id="UP001154282">
    <property type="component" value="Unassembled WGS sequence"/>
</dbReference>
<dbReference type="PANTHER" id="PTHR12277:SF134">
    <property type="entry name" value="ALPHA_BETA-HYDROLASES SUPERFAMILY PROTEIN"/>
    <property type="match status" value="1"/>
</dbReference>
<dbReference type="EMBL" id="CAMGYJ010000008">
    <property type="protein sequence ID" value="CAI0463633.1"/>
    <property type="molecule type" value="Genomic_DNA"/>
</dbReference>
<comment type="caution">
    <text evidence="3">The sequence shown here is derived from an EMBL/GenBank/DDBJ whole genome shotgun (WGS) entry which is preliminary data.</text>
</comment>
<sequence length="379" mass="42669">MGTATSSMAAKLAFYPPNPPTYNVSADEVTGKLHLSIRGHRPRRAVDVEVMKLPTNKGNEIVAMFVKNPSASLTLLYSHGNAADLGLMYFIFTELSSHLNVNLMGSVFLFSKNIIPQIQNPMYDYSGYGQSSGKPSEQDTYADIQAAYKCLKDRYGMKEEDIILYGQSLGSGPALELATHLPQLRALVLHSPILSGLRVMYPVTTSCWFDIYKNIDKIPLVNCPVLVIHGTDDEIVDFSHGKQLWKLCKDKYEPLWVEKGKHCDLETFPQYLTHLQKFVSAVEKIPPQLRDANNLPDGSPIVIHRGDKRSGVKERSRRRVSADHWDGKRRQKDKSSEEQRRQSTGGRASVERRDSNVKIPSRKSVDSSRNSLDRFSDDE</sequence>
<feature type="region of interest" description="Disordered" evidence="1">
    <location>
        <begin position="289"/>
        <end position="379"/>
    </location>
</feature>
<gene>
    <name evidence="3" type="ORF">LITE_LOCUS35830</name>
</gene>
<proteinExistence type="predicted"/>
<reference evidence="3" key="1">
    <citation type="submission" date="2022-08" db="EMBL/GenBank/DDBJ databases">
        <authorList>
            <person name="Gutierrez-Valencia J."/>
        </authorList>
    </citation>
    <scope>NUCLEOTIDE SEQUENCE</scope>
</reference>
<evidence type="ECO:0000313" key="4">
    <source>
        <dbReference type="Proteomes" id="UP001154282"/>
    </source>
</evidence>
<feature type="domain" description="Serine aminopeptidase S33" evidence="2">
    <location>
        <begin position="122"/>
        <end position="196"/>
    </location>
</feature>
<evidence type="ECO:0000259" key="2">
    <source>
        <dbReference type="Pfam" id="PF12146"/>
    </source>
</evidence>
<dbReference type="InterPro" id="IPR029058">
    <property type="entry name" value="AB_hydrolase_fold"/>
</dbReference>
<dbReference type="InterPro" id="IPR022742">
    <property type="entry name" value="Hydrolase_4"/>
</dbReference>
<keyword evidence="4" id="KW-1185">Reference proteome</keyword>
<dbReference type="PANTHER" id="PTHR12277">
    <property type="entry name" value="ALPHA/BETA HYDROLASE DOMAIN-CONTAINING PROTEIN"/>
    <property type="match status" value="1"/>
</dbReference>
<feature type="compositionally biased region" description="Basic and acidic residues" evidence="1">
    <location>
        <begin position="304"/>
        <end position="341"/>
    </location>
</feature>
<feature type="compositionally biased region" description="Basic and acidic residues" evidence="1">
    <location>
        <begin position="363"/>
        <end position="379"/>
    </location>
</feature>
<evidence type="ECO:0000256" key="1">
    <source>
        <dbReference type="SAM" id="MobiDB-lite"/>
    </source>
</evidence>
<dbReference type="Pfam" id="PF12146">
    <property type="entry name" value="Hydrolase_4"/>
    <property type="match status" value="1"/>
</dbReference>
<dbReference type="Gene3D" id="3.40.50.1820">
    <property type="entry name" value="alpha/beta hydrolase"/>
    <property type="match status" value="1"/>
</dbReference>
<dbReference type="AlphaFoldDB" id="A0AAV0NXQ5"/>
<accession>A0AAV0NXQ5</accession>
<organism evidence="3 4">
    <name type="scientific">Linum tenue</name>
    <dbReference type="NCBI Taxonomy" id="586396"/>
    <lineage>
        <taxon>Eukaryota</taxon>
        <taxon>Viridiplantae</taxon>
        <taxon>Streptophyta</taxon>
        <taxon>Embryophyta</taxon>
        <taxon>Tracheophyta</taxon>
        <taxon>Spermatophyta</taxon>
        <taxon>Magnoliopsida</taxon>
        <taxon>eudicotyledons</taxon>
        <taxon>Gunneridae</taxon>
        <taxon>Pentapetalae</taxon>
        <taxon>rosids</taxon>
        <taxon>fabids</taxon>
        <taxon>Malpighiales</taxon>
        <taxon>Linaceae</taxon>
        <taxon>Linum</taxon>
    </lineage>
</organism>
<evidence type="ECO:0000313" key="3">
    <source>
        <dbReference type="EMBL" id="CAI0463633.1"/>
    </source>
</evidence>
<dbReference type="SUPFAM" id="SSF53474">
    <property type="entry name" value="alpha/beta-Hydrolases"/>
    <property type="match status" value="1"/>
</dbReference>
<name>A0AAV0NXQ5_9ROSI</name>